<dbReference type="CDD" id="cd00317">
    <property type="entry name" value="cyclophilin"/>
    <property type="match status" value="1"/>
</dbReference>
<dbReference type="EC" id="5.2.1.8" evidence="5"/>
<dbReference type="InterPro" id="IPR044666">
    <property type="entry name" value="Cyclophilin_A-like"/>
</dbReference>
<protein>
    <recommendedName>
        <fullName evidence="5">Peptidyl-prolyl cis-trans isomerase</fullName>
        <shortName evidence="5">PPIase</shortName>
        <ecNumber evidence="5">5.2.1.8</ecNumber>
    </recommendedName>
</protein>
<dbReference type="PRINTS" id="PR00153">
    <property type="entry name" value="CSAPPISMRASE"/>
</dbReference>
<dbReference type="InterPro" id="IPR029000">
    <property type="entry name" value="Cyclophilin-like_dom_sf"/>
</dbReference>
<evidence type="ECO:0000256" key="3">
    <source>
        <dbReference type="ARBA" id="ARBA00023110"/>
    </source>
</evidence>
<gene>
    <name evidence="8" type="ORF">ACFOMD_15415</name>
</gene>
<evidence type="ECO:0000313" key="8">
    <source>
        <dbReference type="EMBL" id="MFC3713961.1"/>
    </source>
</evidence>
<dbReference type="GO" id="GO:0003755">
    <property type="term" value="F:peptidyl-prolyl cis-trans isomerase activity"/>
    <property type="evidence" value="ECO:0007669"/>
    <property type="project" value="UniProtKB-EC"/>
</dbReference>
<dbReference type="PIRSF" id="PIRSF001467">
    <property type="entry name" value="Peptidylpro_ismrse"/>
    <property type="match status" value="1"/>
</dbReference>
<comment type="function">
    <text evidence="1 5">PPIases accelerate the folding of proteins. It catalyzes the cis-trans isomerization of proline imidic peptide bonds in oligopeptides.</text>
</comment>
<feature type="region of interest" description="Disordered" evidence="6">
    <location>
        <begin position="130"/>
        <end position="151"/>
    </location>
</feature>
<evidence type="ECO:0000256" key="4">
    <source>
        <dbReference type="ARBA" id="ARBA00023235"/>
    </source>
</evidence>
<proteinExistence type="inferred from homology"/>
<evidence type="ECO:0000256" key="1">
    <source>
        <dbReference type="ARBA" id="ARBA00002388"/>
    </source>
</evidence>
<keyword evidence="4 5" id="KW-0413">Isomerase</keyword>
<keyword evidence="9" id="KW-1185">Reference proteome</keyword>
<dbReference type="PANTHER" id="PTHR45625:SF4">
    <property type="entry name" value="PEPTIDYLPROLYL ISOMERASE DOMAIN AND WD REPEAT-CONTAINING PROTEIN 1"/>
    <property type="match status" value="1"/>
</dbReference>
<comment type="catalytic activity">
    <reaction evidence="5">
        <text>[protein]-peptidylproline (omega=180) = [protein]-peptidylproline (omega=0)</text>
        <dbReference type="Rhea" id="RHEA:16237"/>
        <dbReference type="Rhea" id="RHEA-COMP:10747"/>
        <dbReference type="Rhea" id="RHEA-COMP:10748"/>
        <dbReference type="ChEBI" id="CHEBI:83833"/>
        <dbReference type="ChEBI" id="CHEBI:83834"/>
        <dbReference type="EC" id="5.2.1.8"/>
    </reaction>
</comment>
<dbReference type="InterPro" id="IPR020892">
    <property type="entry name" value="Cyclophilin-type_PPIase_CS"/>
</dbReference>
<dbReference type="PANTHER" id="PTHR45625">
    <property type="entry name" value="PEPTIDYL-PROLYL CIS-TRANS ISOMERASE-RELATED"/>
    <property type="match status" value="1"/>
</dbReference>
<dbReference type="Proteomes" id="UP001595615">
    <property type="component" value="Unassembled WGS sequence"/>
</dbReference>
<dbReference type="Gene3D" id="2.40.100.10">
    <property type="entry name" value="Cyclophilin-like"/>
    <property type="match status" value="1"/>
</dbReference>
<evidence type="ECO:0000259" key="7">
    <source>
        <dbReference type="PROSITE" id="PS50072"/>
    </source>
</evidence>
<comment type="similarity">
    <text evidence="2 5">Belongs to the cyclophilin-type PPIase family.</text>
</comment>
<dbReference type="SUPFAM" id="SSF50891">
    <property type="entry name" value="Cyclophilin-like"/>
    <property type="match status" value="1"/>
</dbReference>
<feature type="domain" description="PPIase cyclophilin-type" evidence="7">
    <location>
        <begin position="15"/>
        <end position="151"/>
    </location>
</feature>
<dbReference type="PROSITE" id="PS00170">
    <property type="entry name" value="CSA_PPIASE_1"/>
    <property type="match status" value="1"/>
</dbReference>
<name>A0ABV7XDF7_9SPHN</name>
<evidence type="ECO:0000256" key="2">
    <source>
        <dbReference type="ARBA" id="ARBA00007365"/>
    </source>
</evidence>
<dbReference type="EMBL" id="JBHRXV010000011">
    <property type="protein sequence ID" value="MFC3713961.1"/>
    <property type="molecule type" value="Genomic_DNA"/>
</dbReference>
<dbReference type="InterPro" id="IPR024936">
    <property type="entry name" value="Cyclophilin-type_PPIase"/>
</dbReference>
<dbReference type="InterPro" id="IPR002130">
    <property type="entry name" value="Cyclophilin-type_PPIase_dom"/>
</dbReference>
<dbReference type="PROSITE" id="PS50072">
    <property type="entry name" value="CSA_PPIASE_2"/>
    <property type="match status" value="1"/>
</dbReference>
<reference evidence="9" key="1">
    <citation type="journal article" date="2019" name="Int. J. Syst. Evol. Microbiol.">
        <title>The Global Catalogue of Microorganisms (GCM) 10K type strain sequencing project: providing services to taxonomists for standard genome sequencing and annotation.</title>
        <authorList>
            <consortium name="The Broad Institute Genomics Platform"/>
            <consortium name="The Broad Institute Genome Sequencing Center for Infectious Disease"/>
            <person name="Wu L."/>
            <person name="Ma J."/>
        </authorList>
    </citation>
    <scope>NUCLEOTIDE SEQUENCE [LARGE SCALE GENOMIC DNA]</scope>
    <source>
        <strain evidence="9">KCTC 42644</strain>
    </source>
</reference>
<evidence type="ECO:0000313" key="9">
    <source>
        <dbReference type="Proteomes" id="UP001595615"/>
    </source>
</evidence>
<organism evidence="8 9">
    <name type="scientific">Sphingoaurantiacus capsulatus</name>
    <dbReference type="NCBI Taxonomy" id="1771310"/>
    <lineage>
        <taxon>Bacteria</taxon>
        <taxon>Pseudomonadati</taxon>
        <taxon>Pseudomonadota</taxon>
        <taxon>Alphaproteobacteria</taxon>
        <taxon>Sphingomonadales</taxon>
        <taxon>Sphingosinicellaceae</taxon>
        <taxon>Sphingoaurantiacus</taxon>
    </lineage>
</organism>
<evidence type="ECO:0000256" key="5">
    <source>
        <dbReference type="RuleBase" id="RU363019"/>
    </source>
</evidence>
<sequence>MTDQPTNLTLTLETGDVVIRLRSDLAPGHVARIAELAGEGFYDGVVFHRVIPGFMAQGGDPTGTGSGGSDKPDLQAEFSDAPHVRGVCSMARTSYPHSANSQFFICFEDARFLDKQYTVWGEVTSGMEHIDALPKGEPPRSPGKIVKATAE</sequence>
<dbReference type="RefSeq" id="WP_380862953.1">
    <property type="nucleotide sequence ID" value="NZ_JBHRXV010000011.1"/>
</dbReference>
<dbReference type="Pfam" id="PF00160">
    <property type="entry name" value="Pro_isomerase"/>
    <property type="match status" value="1"/>
</dbReference>
<comment type="caution">
    <text evidence="8">The sequence shown here is derived from an EMBL/GenBank/DDBJ whole genome shotgun (WGS) entry which is preliminary data.</text>
</comment>
<evidence type="ECO:0000256" key="6">
    <source>
        <dbReference type="SAM" id="MobiDB-lite"/>
    </source>
</evidence>
<accession>A0ABV7XDF7</accession>
<keyword evidence="3 5" id="KW-0697">Rotamase</keyword>